<evidence type="ECO:0000259" key="7">
    <source>
        <dbReference type="PROSITE" id="PS50043"/>
    </source>
</evidence>
<keyword evidence="5" id="KW-0804">Transcription</keyword>
<name>A0A2N6CYU2_9GAMM</name>
<evidence type="ECO:0000313" key="10">
    <source>
        <dbReference type="Proteomes" id="UP000235015"/>
    </source>
</evidence>
<comment type="caution">
    <text evidence="9">The sequence shown here is derived from an EMBL/GenBank/DDBJ whole genome shotgun (WGS) entry which is preliminary data.</text>
</comment>
<feature type="modified residue" description="4-aspartylphosphate" evidence="6">
    <location>
        <position position="54"/>
    </location>
</feature>
<accession>A0A2N6CYU2</accession>
<evidence type="ECO:0000259" key="8">
    <source>
        <dbReference type="PROSITE" id="PS50110"/>
    </source>
</evidence>
<evidence type="ECO:0000256" key="4">
    <source>
        <dbReference type="ARBA" id="ARBA00023125"/>
    </source>
</evidence>
<gene>
    <name evidence="9" type="ORF">C0630_04865</name>
</gene>
<dbReference type="CDD" id="cd17537">
    <property type="entry name" value="REC_FixJ"/>
    <property type="match status" value="1"/>
</dbReference>
<keyword evidence="3" id="KW-0805">Transcription regulation</keyword>
<sequence length="202" mass="22417">MSESTVFIIDDDREVREALQLLMESVGLDVTSFDSANAYLEQFDAARPGCIILDVRMPGMSGLDLQNLLLEKPLCPPIIIITGHGDVPMAVRAVQAGAVDFIQKPFNDQALLDSVHRALAHDARQRGEASHIAEIKQKLSRLTPREREVLELVVQGLRNKLIASELSVSQSTVEAHRAKVMEKMEAKTLSDLMRMMLTLESQ</sequence>
<dbReference type="PROSITE" id="PS50043">
    <property type="entry name" value="HTH_LUXR_2"/>
    <property type="match status" value="1"/>
</dbReference>
<dbReference type="GO" id="GO:0000160">
    <property type="term" value="P:phosphorelay signal transduction system"/>
    <property type="evidence" value="ECO:0007669"/>
    <property type="project" value="UniProtKB-KW"/>
</dbReference>
<dbReference type="InterPro" id="IPR036388">
    <property type="entry name" value="WH-like_DNA-bd_sf"/>
</dbReference>
<dbReference type="GO" id="GO:0003677">
    <property type="term" value="F:DNA binding"/>
    <property type="evidence" value="ECO:0007669"/>
    <property type="project" value="UniProtKB-KW"/>
</dbReference>
<dbReference type="RefSeq" id="WP_037374585.1">
    <property type="nucleotide sequence ID" value="NZ_CAXXYC010000004.1"/>
</dbReference>
<reference evidence="9 10" key="1">
    <citation type="submission" date="2017-11" db="EMBL/GenBank/DDBJ databases">
        <title>Genome-resolved metagenomics identifies genetic mobility, metabolic interactions, and unexpected diversity in perchlorate-reducing communities.</title>
        <authorList>
            <person name="Barnum T.P."/>
            <person name="Figueroa I.A."/>
            <person name="Carlstrom C.I."/>
            <person name="Lucas L.N."/>
            <person name="Engelbrektson A.L."/>
            <person name="Coates J.D."/>
        </authorList>
    </citation>
    <scope>NUCLEOTIDE SEQUENCE [LARGE SCALE GENOMIC DNA]</scope>
    <source>
        <strain evidence="9">BM301</strain>
    </source>
</reference>
<dbReference type="AlphaFoldDB" id="A0A2N6CYU2"/>
<organism evidence="9 10">
    <name type="scientific">Sedimenticola selenatireducens</name>
    <dbReference type="NCBI Taxonomy" id="191960"/>
    <lineage>
        <taxon>Bacteria</taxon>
        <taxon>Pseudomonadati</taxon>
        <taxon>Pseudomonadota</taxon>
        <taxon>Gammaproteobacteria</taxon>
        <taxon>Chromatiales</taxon>
        <taxon>Sedimenticolaceae</taxon>
        <taxon>Sedimenticola</taxon>
    </lineage>
</organism>
<dbReference type="PROSITE" id="PS50110">
    <property type="entry name" value="RESPONSE_REGULATORY"/>
    <property type="match status" value="1"/>
</dbReference>
<dbReference type="FunFam" id="3.40.50.2300:FF:000018">
    <property type="entry name" value="DNA-binding transcriptional regulator NtrC"/>
    <property type="match status" value="1"/>
</dbReference>
<keyword evidence="1 6" id="KW-0597">Phosphoprotein</keyword>
<dbReference type="PANTHER" id="PTHR44688:SF16">
    <property type="entry name" value="DNA-BINDING TRANSCRIPTIONAL ACTIVATOR DEVR_DOSR"/>
    <property type="match status" value="1"/>
</dbReference>
<dbReference type="STRING" id="1111735.GCA_000428045_00603"/>
<dbReference type="PRINTS" id="PR00038">
    <property type="entry name" value="HTHLUXR"/>
</dbReference>
<evidence type="ECO:0000256" key="3">
    <source>
        <dbReference type="ARBA" id="ARBA00023015"/>
    </source>
</evidence>
<evidence type="ECO:0000256" key="6">
    <source>
        <dbReference type="PROSITE-ProRule" id="PRU00169"/>
    </source>
</evidence>
<dbReference type="Gene3D" id="1.10.10.10">
    <property type="entry name" value="Winged helix-like DNA-binding domain superfamily/Winged helix DNA-binding domain"/>
    <property type="match status" value="1"/>
</dbReference>
<dbReference type="EMBL" id="PKUN01000004">
    <property type="protein sequence ID" value="PLX62548.1"/>
    <property type="molecule type" value="Genomic_DNA"/>
</dbReference>
<proteinExistence type="predicted"/>
<dbReference type="SMART" id="SM00421">
    <property type="entry name" value="HTH_LUXR"/>
    <property type="match status" value="1"/>
</dbReference>
<dbReference type="Gene3D" id="3.40.50.2300">
    <property type="match status" value="1"/>
</dbReference>
<dbReference type="SMART" id="SM00448">
    <property type="entry name" value="REC"/>
    <property type="match status" value="1"/>
</dbReference>
<dbReference type="SUPFAM" id="SSF46894">
    <property type="entry name" value="C-terminal effector domain of the bipartite response regulators"/>
    <property type="match status" value="1"/>
</dbReference>
<dbReference type="InterPro" id="IPR011006">
    <property type="entry name" value="CheY-like_superfamily"/>
</dbReference>
<dbReference type="GO" id="GO:0006355">
    <property type="term" value="P:regulation of DNA-templated transcription"/>
    <property type="evidence" value="ECO:0007669"/>
    <property type="project" value="InterPro"/>
</dbReference>
<keyword evidence="2" id="KW-0902">Two-component regulatory system</keyword>
<evidence type="ECO:0000256" key="1">
    <source>
        <dbReference type="ARBA" id="ARBA00022553"/>
    </source>
</evidence>
<evidence type="ECO:0000313" key="9">
    <source>
        <dbReference type="EMBL" id="PLX62548.1"/>
    </source>
</evidence>
<keyword evidence="4 9" id="KW-0238">DNA-binding</keyword>
<feature type="domain" description="Response regulatory" evidence="8">
    <location>
        <begin position="5"/>
        <end position="119"/>
    </location>
</feature>
<dbReference type="Pfam" id="PF00196">
    <property type="entry name" value="GerE"/>
    <property type="match status" value="1"/>
</dbReference>
<protein>
    <submittedName>
        <fullName evidence="9">DNA-binding response regulator</fullName>
    </submittedName>
</protein>
<evidence type="ECO:0000256" key="2">
    <source>
        <dbReference type="ARBA" id="ARBA00023012"/>
    </source>
</evidence>
<dbReference type="InterPro" id="IPR000792">
    <property type="entry name" value="Tscrpt_reg_LuxR_C"/>
</dbReference>
<evidence type="ECO:0000256" key="5">
    <source>
        <dbReference type="ARBA" id="ARBA00023163"/>
    </source>
</evidence>
<dbReference type="Proteomes" id="UP000235015">
    <property type="component" value="Unassembled WGS sequence"/>
</dbReference>
<dbReference type="InterPro" id="IPR001789">
    <property type="entry name" value="Sig_transdc_resp-reg_receiver"/>
</dbReference>
<dbReference type="CDD" id="cd06170">
    <property type="entry name" value="LuxR_C_like"/>
    <property type="match status" value="1"/>
</dbReference>
<dbReference type="InterPro" id="IPR016032">
    <property type="entry name" value="Sig_transdc_resp-reg_C-effctor"/>
</dbReference>
<feature type="domain" description="HTH luxR-type" evidence="7">
    <location>
        <begin position="135"/>
        <end position="200"/>
    </location>
</feature>
<dbReference type="PANTHER" id="PTHR44688">
    <property type="entry name" value="DNA-BINDING TRANSCRIPTIONAL ACTIVATOR DEVR_DOSR"/>
    <property type="match status" value="1"/>
</dbReference>
<dbReference type="Pfam" id="PF00072">
    <property type="entry name" value="Response_reg"/>
    <property type="match status" value="1"/>
</dbReference>
<dbReference type="SUPFAM" id="SSF52172">
    <property type="entry name" value="CheY-like"/>
    <property type="match status" value="1"/>
</dbReference>